<evidence type="ECO:0000256" key="1">
    <source>
        <dbReference type="SAM" id="MobiDB-lite"/>
    </source>
</evidence>
<evidence type="ECO:0000313" key="3">
    <source>
        <dbReference type="Proteomes" id="UP000055024"/>
    </source>
</evidence>
<dbReference type="AlphaFoldDB" id="A0A0V1HIL1"/>
<name>A0A0V1HIL1_9BILA</name>
<dbReference type="EMBL" id="JYDP01000058">
    <property type="protein sequence ID" value="KRZ10547.1"/>
    <property type="molecule type" value="Genomic_DNA"/>
</dbReference>
<reference evidence="2 3" key="1">
    <citation type="submission" date="2015-01" db="EMBL/GenBank/DDBJ databases">
        <title>Evolution of Trichinella species and genotypes.</title>
        <authorList>
            <person name="Korhonen P.K."/>
            <person name="Edoardo P."/>
            <person name="Giuseppe L.R."/>
            <person name="Gasser R.B."/>
        </authorList>
    </citation>
    <scope>NUCLEOTIDE SEQUENCE [LARGE SCALE GENOMIC DNA]</scope>
    <source>
        <strain evidence="2">ISS1029</strain>
    </source>
</reference>
<dbReference type="Proteomes" id="UP000055024">
    <property type="component" value="Unassembled WGS sequence"/>
</dbReference>
<proteinExistence type="predicted"/>
<evidence type="ECO:0000313" key="2">
    <source>
        <dbReference type="EMBL" id="KRZ10547.1"/>
    </source>
</evidence>
<dbReference type="OrthoDB" id="5920509at2759"/>
<organism evidence="2 3">
    <name type="scientific">Trichinella zimbabwensis</name>
    <dbReference type="NCBI Taxonomy" id="268475"/>
    <lineage>
        <taxon>Eukaryota</taxon>
        <taxon>Metazoa</taxon>
        <taxon>Ecdysozoa</taxon>
        <taxon>Nematoda</taxon>
        <taxon>Enoplea</taxon>
        <taxon>Dorylaimia</taxon>
        <taxon>Trichinellida</taxon>
        <taxon>Trichinellidae</taxon>
        <taxon>Trichinella</taxon>
    </lineage>
</organism>
<feature type="region of interest" description="Disordered" evidence="1">
    <location>
        <begin position="1"/>
        <end position="21"/>
    </location>
</feature>
<comment type="caution">
    <text evidence="2">The sequence shown here is derived from an EMBL/GenBank/DDBJ whole genome shotgun (WGS) entry which is preliminary data.</text>
</comment>
<sequence length="83" mass="9493">MKKKEEEEEDLEKEDEEEEELDMMMMLKKKVMQTRACSKPTVSLQGSIEESEVNIVSVFCLKLANSQLACLEVSFNEPCNSEA</sequence>
<accession>A0A0V1HIL1</accession>
<protein>
    <submittedName>
        <fullName evidence="2">Uncharacterized protein</fullName>
    </submittedName>
</protein>
<gene>
    <name evidence="2" type="ORF">T11_5941</name>
</gene>
<keyword evidence="3" id="KW-1185">Reference proteome</keyword>